<sequence>MTITTEDALVAKGHLDYIADRWTDLRARLQPGGGNALSGMPGGSEHPSPIDLHVADLMHEIEEEARSLGHVLLDETEDWAPRSSRMPVLLYDVAARYGHWTAGDERTALAFCDWAEEYASKVRRALERPAPPDYVGPCQGVGEDGAGCGGELHLRQDRDGGTCRECGQEFTREGQAAFVREALKDRLMTLSEIASALVVLDMEVPYRTIQSWARREKIKPASEDEPLYRFEDALTLAATRVPAA</sequence>
<name>A0A4P7SH80_9CELL</name>
<accession>A0A4P7SH80</accession>
<organism evidence="1 2">
    <name type="scientific">Cellulomonas shaoxiangyii</name>
    <dbReference type="NCBI Taxonomy" id="2566013"/>
    <lineage>
        <taxon>Bacteria</taxon>
        <taxon>Bacillati</taxon>
        <taxon>Actinomycetota</taxon>
        <taxon>Actinomycetes</taxon>
        <taxon>Micrococcales</taxon>
        <taxon>Cellulomonadaceae</taxon>
        <taxon>Cellulomonas</taxon>
    </lineage>
</organism>
<proteinExistence type="predicted"/>
<dbReference type="Proteomes" id="UP000296469">
    <property type="component" value="Chromosome"/>
</dbReference>
<dbReference type="EMBL" id="CP039291">
    <property type="protein sequence ID" value="QCB93310.1"/>
    <property type="molecule type" value="Genomic_DNA"/>
</dbReference>
<dbReference type="AlphaFoldDB" id="A0A4P7SH80"/>
<dbReference type="KEGG" id="celz:E5225_06860"/>
<dbReference type="RefSeq" id="WP_136225374.1">
    <property type="nucleotide sequence ID" value="NZ_CP039291.1"/>
</dbReference>
<reference evidence="1 2" key="1">
    <citation type="submission" date="2019-04" db="EMBL/GenBank/DDBJ databases">
        <title>Isolation and identification of Cellulomonas shaoxiangyii sp. Nov. isolated from feces of the Tibetan antelopes (Pantholops hodgsonii) in the Qinghai-Tibet plateau of China.</title>
        <authorList>
            <person name="Tian Z."/>
        </authorList>
    </citation>
    <scope>NUCLEOTIDE SEQUENCE [LARGE SCALE GENOMIC DNA]</scope>
    <source>
        <strain evidence="1 2">Z28</strain>
    </source>
</reference>
<gene>
    <name evidence="1" type="ORF">E5225_06860</name>
</gene>
<protein>
    <submittedName>
        <fullName evidence="1">Uncharacterized protein</fullName>
    </submittedName>
</protein>
<keyword evidence="2" id="KW-1185">Reference proteome</keyword>
<evidence type="ECO:0000313" key="1">
    <source>
        <dbReference type="EMBL" id="QCB93310.1"/>
    </source>
</evidence>
<evidence type="ECO:0000313" key="2">
    <source>
        <dbReference type="Proteomes" id="UP000296469"/>
    </source>
</evidence>